<accession>A0ACB6FAT2</accession>
<keyword evidence="2" id="KW-1185">Reference proteome</keyword>
<organism evidence="1 2">
    <name type="scientific">Alternaria gaisen</name>
    <dbReference type="NCBI Taxonomy" id="167740"/>
    <lineage>
        <taxon>Eukaryota</taxon>
        <taxon>Fungi</taxon>
        <taxon>Dikarya</taxon>
        <taxon>Ascomycota</taxon>
        <taxon>Pezizomycotina</taxon>
        <taxon>Dothideomycetes</taxon>
        <taxon>Pleosporomycetidae</taxon>
        <taxon>Pleosporales</taxon>
        <taxon>Pleosporineae</taxon>
        <taxon>Pleosporaceae</taxon>
        <taxon>Alternaria</taxon>
        <taxon>Alternaria sect. Alternaria</taxon>
    </lineage>
</organism>
<name>A0ACB6FAT2_9PLEO</name>
<evidence type="ECO:0000313" key="1">
    <source>
        <dbReference type="EMBL" id="KAB2101470.1"/>
    </source>
</evidence>
<reference evidence="1 2" key="1">
    <citation type="journal article" date="2019" name="bioRxiv">
        <title>Genomics, evolutionary history and diagnostics of the Alternaria alternata species group including apple and Asian pear pathotypes.</title>
        <authorList>
            <person name="Armitage A.D."/>
            <person name="Cockerton H.M."/>
            <person name="Sreenivasaprasad S."/>
            <person name="Woodhall J.W."/>
            <person name="Lane C.R."/>
            <person name="Harrison R.J."/>
            <person name="Clarkson J.P."/>
        </authorList>
    </citation>
    <scope>NUCLEOTIDE SEQUENCE [LARGE SCALE GENOMIC DNA]</scope>
    <source>
        <strain evidence="1 2">FERA 650</strain>
    </source>
</reference>
<gene>
    <name evidence="1" type="ORF">AG0111_0g10388</name>
</gene>
<sequence>MAAPRQELAFEGRYMIFARSHSGEVLEVTYFPSKSRSKKHILAPRPFYRNQRGTQRFAEDIDFNTVSAEIVPGRDGHGLDSITRIAHEVWETKGGFELLPSSELKESKEKKSVGSSGNSAGDGLKRRRYEMQRKDTQSPNKKQKIGNASTIISAERKKQVVASFEGSEPMDAQDIVDFCQVQKLEHQNGEAPTYATITAARAWAKTTANSTPFAAPEWLQYKYPVKVKKGREKKVSVDALEPRQTTTPGLQPSMGEAQVVEAEAALEDPTWTEMLGAMKHWIPEWPGQQ</sequence>
<comment type="caution">
    <text evidence="1">The sequence shown here is derived from an EMBL/GenBank/DDBJ whole genome shotgun (WGS) entry which is preliminary data.</text>
</comment>
<dbReference type="EMBL" id="PDWZ02000011">
    <property type="protein sequence ID" value="KAB2101470.1"/>
    <property type="molecule type" value="Genomic_DNA"/>
</dbReference>
<protein>
    <submittedName>
        <fullName evidence="1">Uncharacterized protein</fullName>
    </submittedName>
</protein>
<dbReference type="Proteomes" id="UP000293547">
    <property type="component" value="Unassembled WGS sequence"/>
</dbReference>
<proteinExistence type="predicted"/>
<evidence type="ECO:0000313" key="2">
    <source>
        <dbReference type="Proteomes" id="UP000293547"/>
    </source>
</evidence>